<evidence type="ECO:0000256" key="4">
    <source>
        <dbReference type="ARBA" id="ARBA00022989"/>
    </source>
</evidence>
<feature type="transmembrane region" description="Helical" evidence="6">
    <location>
        <begin position="2245"/>
        <end position="2267"/>
    </location>
</feature>
<evidence type="ECO:0000256" key="5">
    <source>
        <dbReference type="ARBA" id="ARBA00023136"/>
    </source>
</evidence>
<evidence type="ECO:0000256" key="6">
    <source>
        <dbReference type="SAM" id="Phobius"/>
    </source>
</evidence>
<keyword evidence="5 6" id="KW-0472">Membrane</keyword>
<feature type="transmembrane region" description="Helical" evidence="6">
    <location>
        <begin position="2202"/>
        <end position="2225"/>
    </location>
</feature>
<evidence type="ECO:0000256" key="3">
    <source>
        <dbReference type="ARBA" id="ARBA00022737"/>
    </source>
</evidence>
<evidence type="ECO:0000313" key="8">
    <source>
        <dbReference type="EMBL" id="GAA5812183.1"/>
    </source>
</evidence>
<dbReference type="SUPFAM" id="SSF82171">
    <property type="entry name" value="DPP6 N-terminal domain-like"/>
    <property type="match status" value="2"/>
</dbReference>
<keyword evidence="9" id="KW-1185">Reference proteome</keyword>
<comment type="caution">
    <text evidence="8">The sequence shown here is derived from an EMBL/GenBank/DDBJ whole genome shotgun (WGS) entry which is preliminary data.</text>
</comment>
<comment type="subcellular location">
    <subcellularLocation>
        <location evidence="1">Membrane</location>
        <topology evidence="1">Multi-pass membrane protein</topology>
    </subcellularLocation>
</comment>
<organism evidence="8 9">
    <name type="scientific">Mucor flavus</name>
    <dbReference type="NCBI Taxonomy" id="439312"/>
    <lineage>
        <taxon>Eukaryota</taxon>
        <taxon>Fungi</taxon>
        <taxon>Fungi incertae sedis</taxon>
        <taxon>Mucoromycota</taxon>
        <taxon>Mucoromycotina</taxon>
        <taxon>Mucoromycetes</taxon>
        <taxon>Mucorales</taxon>
        <taxon>Mucorineae</taxon>
        <taxon>Mucoraceae</taxon>
        <taxon>Mucor</taxon>
    </lineage>
</organism>
<name>A0ABP9YZ93_9FUNG</name>
<feature type="transmembrane region" description="Helical" evidence="6">
    <location>
        <begin position="1035"/>
        <end position="1053"/>
    </location>
</feature>
<reference evidence="8 9" key="1">
    <citation type="submission" date="2024-04" db="EMBL/GenBank/DDBJ databases">
        <title>genome sequences of Mucor flavus KT1a and Helicostylum pulchrum KT1b strains isolated from the surface of a dry-aged beef.</title>
        <authorList>
            <person name="Toyotome T."/>
            <person name="Hosono M."/>
            <person name="Torimaru M."/>
            <person name="Fukuda K."/>
            <person name="Mikami N."/>
        </authorList>
    </citation>
    <scope>NUCLEOTIDE SEQUENCE [LARGE SCALE GENOMIC DNA]</scope>
    <source>
        <strain evidence="8 9">KT1a</strain>
    </source>
</reference>
<proteinExistence type="predicted"/>
<feature type="transmembrane region" description="Helical" evidence="6">
    <location>
        <begin position="2279"/>
        <end position="2297"/>
    </location>
</feature>
<evidence type="ECO:0000256" key="1">
    <source>
        <dbReference type="ARBA" id="ARBA00004141"/>
    </source>
</evidence>
<feature type="domain" description="Ion transport" evidence="7">
    <location>
        <begin position="2182"/>
        <end position="2435"/>
    </location>
</feature>
<dbReference type="InterPro" id="IPR024862">
    <property type="entry name" value="TRPV"/>
</dbReference>
<feature type="transmembrane region" description="Helical" evidence="6">
    <location>
        <begin position="2370"/>
        <end position="2388"/>
    </location>
</feature>
<evidence type="ECO:0000313" key="9">
    <source>
        <dbReference type="Proteomes" id="UP001473302"/>
    </source>
</evidence>
<feature type="transmembrane region" description="Helical" evidence="6">
    <location>
        <begin position="1003"/>
        <end position="1023"/>
    </location>
</feature>
<dbReference type="InterPro" id="IPR005821">
    <property type="entry name" value="Ion_trans_dom"/>
</dbReference>
<evidence type="ECO:0000256" key="2">
    <source>
        <dbReference type="ARBA" id="ARBA00022692"/>
    </source>
</evidence>
<dbReference type="PANTHER" id="PTHR10582">
    <property type="entry name" value="TRANSIENT RECEPTOR POTENTIAL ION CHANNEL PROTEIN"/>
    <property type="match status" value="1"/>
</dbReference>
<feature type="transmembrane region" description="Helical" evidence="6">
    <location>
        <begin position="2408"/>
        <end position="2429"/>
    </location>
</feature>
<protein>
    <recommendedName>
        <fullName evidence="7">Ion transport domain-containing protein</fullName>
    </recommendedName>
</protein>
<accession>A0ABP9YZ93</accession>
<sequence>MFFRKPRNKTADMESVSTEVDTLFNVSSSCQPDKPKILKVDAIDNHNFPEKDVRLLDISSNKEWVAYLSYDRYKTYGRSSDAEKVYKTFLTRRRFTAVDIDSHKKVILERGSQKIVAEDEHFSVEISDYIGTTGSNYCTFLSISDDGLYIALSFYEKNYEKDQINDNCLIFQVRENGIELHSSPKCSGRAVFLNEEKTSLAFIDVKTLRYANFISGTSDKTTLDLNIFDSGTTPELSLFHNSYIKNSPWLDFEGDNGEIKKLITITRHIKHNLITTPFNGGIARTWSIKENGVRLTSFEAKGQHIMAFSKDYKFTAAYVEGTRSVNVYNVKSSLLVYRLKSQEDGLATNFEVSHIRFCYGGQYVAMSGWEDDKVVFEIWYLEAEKSIYRKSQKVGKRSYKSKQLKVFEPFVKRVYNIGEEKCLMGFYMFNEGKQLETKCMELRIDEEKNPAAIEWIQKGVPSDNAEYEISNNLLEFKHLKCGYINVRETKYLIRFGKHTIQLWNLKGSKTEEDSISEEDELLYIRAYKAPDYGRAYSFRDNWKICSFNSIKFLGNISLGRLIVNIRDTSDDNSSEENSSGIYHTEEIFLPLDEVNGERKFDYHQLESACQALYYFFYESENKYEYNVNKNLAKLRSKTLKLVKSAIDNIYNNFNYFSTLSGSKTLVMLASFKEGREIIKLLLPKKVPISIFSFHIPLAKINNERPEEVNKAIEYWKGYYSKMKDKLGCNTETGTASLKVTKNKNESNDVFKDKIIYRSSEEGCVSSEKCEMMATNENVLTVLIEESSYDLFKLLFNRILFDSKKLGPGCLSALTDALVFLQEEGNSVVIIKYLVWEYITKDSEEKKKELSNLCVIPLPHFNSYNDFPEDRLKNSETGDDIIPYKKESAFTRIASSQNDNNIFRQGDTILEVLLEYKWKMFARKKFALICFIHALYYVSYSTGVLFSRTLYVKGENNEFDMEHSGHIVSLAVMGLSLAVLIYKEMQQFFSGRSKMAYIKSGYNWVDMAAFGFPALTVLQSLLGWDYFNEVCSVTTLILWLHGILRLRVISYFGVTLEIIIELFKNVFSVLFIMLLVVIAFTQAFVVLLRMEEDDYFRDNFSGNFTSNTTLSTGIVSTEGLTDSANISADNGFVNWFKAFSQVWFFIYGVWDPVMEGKAGDRLVTSLYEDSDGSAISNSHHAAYITYWKVDHIPDEQSYLQTINPDIRCNKYLSDIVVRESIIQVDEELYNGDTDEVTLLDISSNKEWMAYVAYNFSVTDDSQSENRQENGKRLVLTRQTFRATDEEELPYNGGLVKKPNQISWINITNKEMLMSEFNCRFLSISNDGRYVALSFLEINSTGNRPRHRSETANCFIFEVDGNSFKPAIKMKRRGRAVFLNRKGSTLAIISKNAIEVYANFPKNKTATYVFRLSSFYSNAIRTCETVNVQKTYIDNTSWFNMPRSKKDYNIETLVTFSRHIRHNILTTPFTGDGVVRIWSILEDGVRLASFPALKQHVMAFSKNYKYAAAYVENSRSVNVYNVKSGLLVYRLKSREMSDAATYVAMSGLEGDEEGDEEVVFEVWYVEAERSIYRTAEKITKQLGEKDKIANQRRVEPFVRRELKGNKKCLKGYYTSYPDKKMTIMCVELDIDGSSDDNVIWEPGTIPKLKNRFEIENGLLNFNGLRCGHISTGNKKYLIRFGKHTVQLWNVSSERDKDDSITDDDVLLYIRAYKGPDYGLGYSFRETWEIRDFDSIRYIGGNLSGRLIVNITMPNNSGNNMESYHTEEIFLPLEQQLPSPENQFDYHKLESACQALHYFFTGEYSESSNKTNLILLRKKTIEIIQSSVCNIKTDSNFFSTIAGSKTLAMLASFEEGRVVIKSIMARRVPINIFSYARTRLEKIPDKVHNVDTPCTADIFSESNMPDGMVYRSSTKNIPEYIPIKETIASKENVLTVLIDELSHDLYTLLFNCILTYSRKLGPGCLSSLTDALLYLQVRGNYKLSLLSSAKLSYLAVEKKQLGILLHEFREIAEAKVLEKKHITDAENLEPYATMEQIKMYKGFWLHVYYLRRNLLRWSNLGSTVKYLEDKYNASIRNRWKRITLEDEKELVKLSSVCVVPIAHFNSYNDLPEDRPRANYSDDDPDEVVTYTKKSAFVRIALDQHISDMFQQGDIVLELLLKCKWQEFARSKFILICFIHAIYYISYCTGVLFVPELYGQKLENKFILENSGQIASIVLMLTSLLILIIQEARQFSEKNDKLNYFFSGYNWIDISAFVLPIFTLIQLCLNWPQFVEFCSASTLILWTHAILRLRVISHFGITLETIIQLSKKVAPVLLIMLLVILAFTQSYIVLLRLHPDNYFRDTFSGTFLSANSTEGLDGAVEYATSTSNGFVNWFVAFYNVWLFIYGVWDPIVQGDAGSSKMVMVMSIIFSLIAVLIFFNMVIAIMSSAIEEVDSHGKKVWITHFTDVVSEIELLWCFKDEKRSRKNNPTCLYYLASKESILEHKIKLEEETNELFKKLCGVSETPKVTPILEQTR</sequence>
<gene>
    <name evidence="8" type="ORF">MFLAVUS_005633</name>
</gene>
<dbReference type="Proteomes" id="UP001473302">
    <property type="component" value="Unassembled WGS sequence"/>
</dbReference>
<feature type="transmembrane region" description="Helical" evidence="6">
    <location>
        <begin position="1065"/>
        <end position="1087"/>
    </location>
</feature>
<dbReference type="EMBL" id="BAABUK010000012">
    <property type="protein sequence ID" value="GAA5812183.1"/>
    <property type="molecule type" value="Genomic_DNA"/>
</dbReference>
<keyword evidence="4 6" id="KW-1133">Transmembrane helix</keyword>
<feature type="transmembrane region" description="Helical" evidence="6">
    <location>
        <begin position="2169"/>
        <end position="2190"/>
    </location>
</feature>
<feature type="transmembrane region" description="Helical" evidence="6">
    <location>
        <begin position="2309"/>
        <end position="2330"/>
    </location>
</feature>
<dbReference type="Pfam" id="PF00520">
    <property type="entry name" value="Ion_trans"/>
    <property type="match status" value="1"/>
</dbReference>
<dbReference type="PANTHER" id="PTHR10582:SF2">
    <property type="entry name" value="INACTIVE"/>
    <property type="match status" value="1"/>
</dbReference>
<keyword evidence="3" id="KW-0677">Repeat</keyword>
<keyword evidence="2 6" id="KW-0812">Transmembrane</keyword>
<feature type="transmembrane region" description="Helical" evidence="6">
    <location>
        <begin position="925"/>
        <end position="945"/>
    </location>
</feature>
<evidence type="ECO:0000259" key="7">
    <source>
        <dbReference type="Pfam" id="PF00520"/>
    </source>
</evidence>